<dbReference type="Pfam" id="PF01899">
    <property type="entry name" value="MNHE"/>
    <property type="match status" value="1"/>
</dbReference>
<comment type="subcellular location">
    <subcellularLocation>
        <location evidence="1">Cell membrane</location>
        <topology evidence="1">Multi-pass membrane protein</topology>
    </subcellularLocation>
</comment>
<comment type="similarity">
    <text evidence="2">Belongs to the CPA3 antiporters (TC 2.A.63) subunit E family.</text>
</comment>
<keyword evidence="4 7" id="KW-0812">Transmembrane</keyword>
<keyword evidence="6 7" id="KW-0472">Membrane</keyword>
<keyword evidence="9" id="KW-1185">Reference proteome</keyword>
<keyword evidence="5 7" id="KW-1133">Transmembrane helix</keyword>
<dbReference type="EMBL" id="LXEY01000021">
    <property type="protein sequence ID" value="OAV59824.1"/>
    <property type="molecule type" value="Genomic_DNA"/>
</dbReference>
<dbReference type="OrthoDB" id="3837866at2"/>
<evidence type="ECO:0000313" key="8">
    <source>
        <dbReference type="EMBL" id="OAV59824.1"/>
    </source>
</evidence>
<dbReference type="STRING" id="1837282.A6F49_13735"/>
<evidence type="ECO:0008006" key="10">
    <source>
        <dbReference type="Google" id="ProtNLM"/>
    </source>
</evidence>
<organism evidence="8 9">
    <name type="scientific">Enteractinococcus helveticum</name>
    <dbReference type="NCBI Taxonomy" id="1837282"/>
    <lineage>
        <taxon>Bacteria</taxon>
        <taxon>Bacillati</taxon>
        <taxon>Actinomycetota</taxon>
        <taxon>Actinomycetes</taxon>
        <taxon>Micrococcales</taxon>
        <taxon>Micrococcaceae</taxon>
    </lineage>
</organism>
<dbReference type="InterPro" id="IPR002758">
    <property type="entry name" value="Cation_antiport_E"/>
</dbReference>
<protein>
    <recommendedName>
        <fullName evidence="10">Sodium:proton antiporter</fullName>
    </recommendedName>
</protein>
<dbReference type="PANTHER" id="PTHR34584">
    <property type="entry name" value="NA(+)/H(+) ANTIPORTER SUBUNIT E1"/>
    <property type="match status" value="1"/>
</dbReference>
<dbReference type="RefSeq" id="WP_043058319.1">
    <property type="nucleotide sequence ID" value="NZ_LXEY01000021.1"/>
</dbReference>
<evidence type="ECO:0000256" key="6">
    <source>
        <dbReference type="ARBA" id="ARBA00023136"/>
    </source>
</evidence>
<dbReference type="Proteomes" id="UP000078292">
    <property type="component" value="Unassembled WGS sequence"/>
</dbReference>
<evidence type="ECO:0000256" key="4">
    <source>
        <dbReference type="ARBA" id="ARBA00022692"/>
    </source>
</evidence>
<dbReference type="GO" id="GO:0008324">
    <property type="term" value="F:monoatomic cation transmembrane transporter activity"/>
    <property type="evidence" value="ECO:0007669"/>
    <property type="project" value="InterPro"/>
</dbReference>
<dbReference type="AlphaFoldDB" id="A0A1B7LXD8"/>
<comment type="caution">
    <text evidence="8">The sequence shown here is derived from an EMBL/GenBank/DDBJ whole genome shotgun (WGS) entry which is preliminary data.</text>
</comment>
<evidence type="ECO:0000256" key="5">
    <source>
        <dbReference type="ARBA" id="ARBA00022989"/>
    </source>
</evidence>
<reference evidence="8 9" key="1">
    <citation type="submission" date="2016-04" db="EMBL/GenBank/DDBJ databases">
        <title>First whole genome shotgun sequence of the bacterium Enteractinococcus sp. strain UASWS1574.</title>
        <authorList>
            <person name="Crovadore J."/>
            <person name="Chablais R."/>
            <person name="Lefort F."/>
        </authorList>
    </citation>
    <scope>NUCLEOTIDE SEQUENCE [LARGE SCALE GENOMIC DNA]</scope>
    <source>
        <strain evidence="8 9">UASWS1574</strain>
    </source>
</reference>
<dbReference type="GO" id="GO:0005886">
    <property type="term" value="C:plasma membrane"/>
    <property type="evidence" value="ECO:0007669"/>
    <property type="project" value="UniProtKB-SubCell"/>
</dbReference>
<evidence type="ECO:0000313" key="9">
    <source>
        <dbReference type="Proteomes" id="UP000078292"/>
    </source>
</evidence>
<feature type="transmembrane region" description="Helical" evidence="7">
    <location>
        <begin position="12"/>
        <end position="29"/>
    </location>
</feature>
<dbReference type="PANTHER" id="PTHR34584:SF1">
    <property type="entry name" value="NA(+)_H(+) ANTIPORTER SUBUNIT E1"/>
    <property type="match status" value="1"/>
</dbReference>
<keyword evidence="3" id="KW-1003">Cell membrane</keyword>
<evidence type="ECO:0000256" key="7">
    <source>
        <dbReference type="SAM" id="Phobius"/>
    </source>
</evidence>
<name>A0A1B7LXD8_9MICC</name>
<evidence type="ECO:0000256" key="2">
    <source>
        <dbReference type="ARBA" id="ARBA00006228"/>
    </source>
</evidence>
<gene>
    <name evidence="8" type="ORF">A6F49_13735</name>
</gene>
<evidence type="ECO:0000256" key="3">
    <source>
        <dbReference type="ARBA" id="ARBA00022475"/>
    </source>
</evidence>
<evidence type="ECO:0000256" key="1">
    <source>
        <dbReference type="ARBA" id="ARBA00004651"/>
    </source>
</evidence>
<sequence length="135" mass="15212">MKTLTWLPRWVWLVFWFIGQIITSSWAVLRDLATPGLRAHPGIARVRTDCRTDAEVTMLSAFITITPGTLTIGSDIDDDGTRWIYVHSIYDGSPEAIADGSIDMQNHILAAMRRQGFDPKSVDQSNRHQPERTTS</sequence>
<proteinExistence type="inferred from homology"/>
<accession>A0A1B7LXD8</accession>